<evidence type="ECO:0000313" key="3">
    <source>
        <dbReference type="Proteomes" id="UP001648503"/>
    </source>
</evidence>
<name>A0ABQ8F9K8_9FUNG</name>
<proteinExistence type="predicted"/>
<feature type="region of interest" description="Disordered" evidence="1">
    <location>
        <begin position="92"/>
        <end position="116"/>
    </location>
</feature>
<dbReference type="EMBL" id="JAFCIX010000332">
    <property type="protein sequence ID" value="KAH6594538.1"/>
    <property type="molecule type" value="Genomic_DNA"/>
</dbReference>
<accession>A0ABQ8F9K8</accession>
<sequence>MTVIYSVQYKKNTVRVKSIKDTRFLSTNCTISSSNPNQQISPDQELDTIIPTYSAMQLFTIFISAITVIASVHGATIPVMDASASSEAALEARSYNDQNSDNNLEKRSPGYGRSNFNNQMGGWGGNNWGQQMWVQQPRWNNQLWNRY</sequence>
<dbReference type="Proteomes" id="UP001648503">
    <property type="component" value="Unassembled WGS sequence"/>
</dbReference>
<evidence type="ECO:0000256" key="1">
    <source>
        <dbReference type="SAM" id="MobiDB-lite"/>
    </source>
</evidence>
<reference evidence="2 3" key="1">
    <citation type="submission" date="2021-02" db="EMBL/GenBank/DDBJ databases">
        <title>Variation within the Batrachochytrium salamandrivorans European outbreak.</title>
        <authorList>
            <person name="Kelly M."/>
            <person name="Pasmans F."/>
            <person name="Shea T.P."/>
            <person name="Munoz J.F."/>
            <person name="Carranza S."/>
            <person name="Cuomo C.A."/>
            <person name="Martel A."/>
        </authorList>
    </citation>
    <scope>NUCLEOTIDE SEQUENCE [LARGE SCALE GENOMIC DNA]</scope>
    <source>
        <strain evidence="2 3">AMFP18/2</strain>
    </source>
</reference>
<keyword evidence="3" id="KW-1185">Reference proteome</keyword>
<protein>
    <submittedName>
        <fullName evidence="2">Uncharacterized protein</fullName>
    </submittedName>
</protein>
<gene>
    <name evidence="2" type="ORF">BASA50_006488</name>
</gene>
<evidence type="ECO:0000313" key="2">
    <source>
        <dbReference type="EMBL" id="KAH6594538.1"/>
    </source>
</evidence>
<organism evidence="2 3">
    <name type="scientific">Batrachochytrium salamandrivorans</name>
    <dbReference type="NCBI Taxonomy" id="1357716"/>
    <lineage>
        <taxon>Eukaryota</taxon>
        <taxon>Fungi</taxon>
        <taxon>Fungi incertae sedis</taxon>
        <taxon>Chytridiomycota</taxon>
        <taxon>Chytridiomycota incertae sedis</taxon>
        <taxon>Chytridiomycetes</taxon>
        <taxon>Rhizophydiales</taxon>
        <taxon>Rhizophydiales incertae sedis</taxon>
        <taxon>Batrachochytrium</taxon>
    </lineage>
</organism>
<comment type="caution">
    <text evidence="2">The sequence shown here is derived from an EMBL/GenBank/DDBJ whole genome shotgun (WGS) entry which is preliminary data.</text>
</comment>